<dbReference type="EMBL" id="CATQJA010002622">
    <property type="protein sequence ID" value="CAJ0573764.1"/>
    <property type="molecule type" value="Genomic_DNA"/>
</dbReference>
<comment type="similarity">
    <text evidence="1">Belongs to the actin family.</text>
</comment>
<feature type="region of interest" description="Disordered" evidence="2">
    <location>
        <begin position="981"/>
        <end position="1016"/>
    </location>
</feature>
<dbReference type="InterPro" id="IPR043129">
    <property type="entry name" value="ATPase_NBD"/>
</dbReference>
<feature type="non-terminal residue" evidence="3">
    <location>
        <position position="1"/>
    </location>
</feature>
<protein>
    <recommendedName>
        <fullName evidence="5">Actin</fullName>
    </recommendedName>
</protein>
<feature type="compositionally biased region" description="Basic and acidic residues" evidence="2">
    <location>
        <begin position="817"/>
        <end position="845"/>
    </location>
</feature>
<comment type="caution">
    <text evidence="3">The sequence shown here is derived from an EMBL/GenBank/DDBJ whole genome shotgun (WGS) entry which is preliminary data.</text>
</comment>
<dbReference type="Pfam" id="PF00022">
    <property type="entry name" value="Actin"/>
    <property type="match status" value="1"/>
</dbReference>
<evidence type="ECO:0000313" key="4">
    <source>
        <dbReference type="Proteomes" id="UP001177023"/>
    </source>
</evidence>
<evidence type="ECO:0000313" key="3">
    <source>
        <dbReference type="EMBL" id="CAJ0573764.1"/>
    </source>
</evidence>
<dbReference type="SMART" id="SM00268">
    <property type="entry name" value="ACTIN"/>
    <property type="match status" value="1"/>
</dbReference>
<feature type="compositionally biased region" description="Basic and acidic residues" evidence="2">
    <location>
        <begin position="42"/>
        <end position="52"/>
    </location>
</feature>
<feature type="region of interest" description="Disordered" evidence="2">
    <location>
        <begin position="490"/>
        <end position="523"/>
    </location>
</feature>
<feature type="region of interest" description="Disordered" evidence="2">
    <location>
        <begin position="884"/>
        <end position="931"/>
    </location>
</feature>
<dbReference type="Proteomes" id="UP001177023">
    <property type="component" value="Unassembled WGS sequence"/>
</dbReference>
<evidence type="ECO:0000256" key="1">
    <source>
        <dbReference type="RuleBase" id="RU000487"/>
    </source>
</evidence>
<dbReference type="InterPro" id="IPR004000">
    <property type="entry name" value="Actin"/>
</dbReference>
<feature type="compositionally biased region" description="Low complexity" evidence="2">
    <location>
        <begin position="510"/>
        <end position="523"/>
    </location>
</feature>
<feature type="compositionally biased region" description="Basic and acidic residues" evidence="2">
    <location>
        <begin position="1098"/>
        <end position="1110"/>
    </location>
</feature>
<dbReference type="Gene3D" id="3.90.640.10">
    <property type="entry name" value="Actin, Chain A, domain 4"/>
    <property type="match status" value="1"/>
</dbReference>
<dbReference type="SUPFAM" id="SSF53067">
    <property type="entry name" value="Actin-like ATPase domain"/>
    <property type="match status" value="2"/>
</dbReference>
<feature type="region of interest" description="Disordered" evidence="2">
    <location>
        <begin position="794"/>
        <end position="857"/>
    </location>
</feature>
<feature type="region of interest" description="Disordered" evidence="2">
    <location>
        <begin position="22"/>
        <end position="164"/>
    </location>
</feature>
<evidence type="ECO:0008006" key="5">
    <source>
        <dbReference type="Google" id="ProtNLM"/>
    </source>
</evidence>
<organism evidence="3 4">
    <name type="scientific">Mesorhabditis spiculigera</name>
    <dbReference type="NCBI Taxonomy" id="96644"/>
    <lineage>
        <taxon>Eukaryota</taxon>
        <taxon>Metazoa</taxon>
        <taxon>Ecdysozoa</taxon>
        <taxon>Nematoda</taxon>
        <taxon>Chromadorea</taxon>
        <taxon>Rhabditida</taxon>
        <taxon>Rhabditina</taxon>
        <taxon>Rhabditomorpha</taxon>
        <taxon>Rhabditoidea</taxon>
        <taxon>Rhabditidae</taxon>
        <taxon>Mesorhabditinae</taxon>
        <taxon>Mesorhabditis</taxon>
    </lineage>
</organism>
<feature type="compositionally biased region" description="Pro residues" evidence="2">
    <location>
        <begin position="805"/>
        <end position="816"/>
    </location>
</feature>
<feature type="compositionally biased region" description="Acidic residues" evidence="2">
    <location>
        <begin position="846"/>
        <end position="857"/>
    </location>
</feature>
<feature type="region of interest" description="Disordered" evidence="2">
    <location>
        <begin position="1055"/>
        <end position="1129"/>
    </location>
</feature>
<feature type="compositionally biased region" description="Low complexity" evidence="2">
    <location>
        <begin position="112"/>
        <end position="121"/>
    </location>
</feature>
<dbReference type="PANTHER" id="PTHR11937">
    <property type="entry name" value="ACTIN"/>
    <property type="match status" value="1"/>
</dbReference>
<gene>
    <name evidence="3" type="ORF">MSPICULIGERA_LOCUS12113</name>
</gene>
<keyword evidence="4" id="KW-1185">Reference proteome</keyword>
<sequence length="1573" mass="175617">MTTDVWALVRGDNERALEEYLEGCEGEGHKERQALTSNRTPKVAEKPERPQSLEKLGPVKEPPPLTLLQRIRKAKIEQRVPSILQEDTVGEQTEHDQPVSHIRQIHHEATKSPSIQSTETSSSHEKPKTKITSKVRSAILSTAKKLTRGRSGSSGSGGSRRSTQEIHIVSQADAHPGDPDNIENRLQETLVLDVPPPVELHRSRELEETHSSSSTGLILQTEVSATVHVHRQSDQIHLEHHQGVDHLHGVELRREHEHYDPYKDSDEMYEQYSAPKGVLGTGQGASVSFRKDEEFEQYSAQKTIIGVGASPTSGGIGHGASITVGKSEVFEQHSGQKNIIGSGSGASAASEGVVVGHGASVTLSATPEKPHVFEQYSPPTNIVGLGASPTGTLPIIGRGATRTSSSPKPYDRYTPHGYSPSTKSPTFKVPPIPTEAIEPYSPYADVVLKKVGEQKSAHYNAYGADAEIAAASQRHLISPEPQLDESGYAIPERALSPPPDAPPTEKKWTWRGTTTSASSRSRTPTDYEVADYMMETARLDDARIEHRAVDDTPRISERVLSPVEMERVLSPVLSREHELQTKLHYDDDLSEKLRKSLQEAERSLAQPKERAVDVQHRRFEASSSVSSTDFVQEVMSRRSFNLDGAPHRAVPSTVTPPSTPLTATITSTANPLAAYARQESHLETHDEHAEYDEVTVERVQQQKGRSQLLEEIRNRKWKPEPVVLTNYTVHTEPSRPTKPVPAPRNHEYDEVAREEPVFGHSQLSGTYTSTVETHLGEENIYEEIDHYQIVPAKQNSTTSQKTSAAPPPPPTSAPPPRDVHRAREEFAHRHDSSAERKFKGNKYEDEPAPEPTEDEHLDWELIYTTNAIRQMSRNNKWRESMLNKDKIPPVPKKTKELPADVLPKNSPFTRPAESPSSGRKTPTSWTKNEGFTFSVPGIQRIAVEDEMEEERSKRAAPEAWEHERVGVKQVPTNIARGHQITVPRVAQPKEVVEPQPVDRQPTHQAPVAPRRATTEESYHFQGVKNLRQQFCSPEAAPWRRTQSVGNVYEVPRARLEHGDDLRTRPGPLSEVPKGRPSSTSSLLDTTTPSTPIKQPARTHQDTPRVVRKEVTSPLPRIQSPRPRPVDLSPLTADAQQRFYTLRSPSPRAQTTPSPLARSEAELRIGGGAQPGQHFHSKPSESDQHEVRHQEHHLEKENHYEEIEHGEVIGKPEVQHQKPVEHHYDEPAKENGHHPHGPDYSPYPHHYEHTYEPHNRERGELVRPIQCDPSVERYSMDKEVTKACIERAIRDLGVDPREHHVLLSLPQNIPTSVIGDLLHTLLQQFHFKAAGITRQPSLILYAYDVTTGVVVDIGDRLNIVPVIDGYMVESAVVSIPMGAQQIRDSLRTSLASHNNGLFSFQTPCERLILRYLMEHSAYVPENYETESGEKKSISLTPFKPTSSMPREFEIDSSRFTCTEGLFRPKKWQLESKGIHHLIHDAVTQSPIDSRRNLYKNIYLAGGASLLPGLAEKVETELETVLPNTINAQVHISPWRYHAAFLGAQVVAAAASFEDSCIGPQQLQQFLTQLQATGF</sequence>
<dbReference type="Gene3D" id="3.30.420.40">
    <property type="match status" value="2"/>
</dbReference>
<name>A0AA36G0D2_9BILA</name>
<feature type="compositionally biased region" description="Low complexity" evidence="2">
    <location>
        <begin position="1076"/>
        <end position="1091"/>
    </location>
</feature>
<accession>A0AA36G0D2</accession>
<feature type="compositionally biased region" description="Polar residues" evidence="2">
    <location>
        <begin position="914"/>
        <end position="931"/>
    </location>
</feature>
<proteinExistence type="inferred from homology"/>
<feature type="compositionally biased region" description="Basic and acidic residues" evidence="2">
    <location>
        <begin position="884"/>
        <end position="898"/>
    </location>
</feature>
<evidence type="ECO:0000256" key="2">
    <source>
        <dbReference type="SAM" id="MobiDB-lite"/>
    </source>
</evidence>
<dbReference type="CDD" id="cd10169">
    <property type="entry name" value="ASKHA_NBD_actin-like"/>
    <property type="match status" value="1"/>
</dbReference>
<reference evidence="3" key="1">
    <citation type="submission" date="2023-06" db="EMBL/GenBank/DDBJ databases">
        <authorList>
            <person name="Delattre M."/>
        </authorList>
    </citation>
    <scope>NUCLEOTIDE SEQUENCE</scope>
    <source>
        <strain evidence="3">AF72</strain>
    </source>
</reference>